<keyword evidence="3 6" id="KW-0812">Transmembrane</keyword>
<gene>
    <name evidence="7" type="ORF">KB13_1259</name>
</gene>
<name>B6BWP9_9PROT</name>
<dbReference type="eggNOG" id="COG1668">
    <property type="taxonomic scope" value="Bacteria"/>
</dbReference>
<dbReference type="GO" id="GO:0140359">
    <property type="term" value="F:ABC-type transporter activity"/>
    <property type="evidence" value="ECO:0007669"/>
    <property type="project" value="InterPro"/>
</dbReference>
<evidence type="ECO:0000256" key="5">
    <source>
        <dbReference type="ARBA" id="ARBA00023136"/>
    </source>
</evidence>
<dbReference type="GO" id="GO:0005886">
    <property type="term" value="C:plasma membrane"/>
    <property type="evidence" value="ECO:0007669"/>
    <property type="project" value="UniProtKB-SubCell"/>
</dbReference>
<dbReference type="Proteomes" id="UP000004188">
    <property type="component" value="Unassembled WGS sequence"/>
</dbReference>
<evidence type="ECO:0000256" key="1">
    <source>
        <dbReference type="ARBA" id="ARBA00004651"/>
    </source>
</evidence>
<reference evidence="8" key="1">
    <citation type="journal article" date="2012" name="Stand. Genomic Sci.">
        <title>Genome sequence of strain HIMB624, a cultured representative from the OM43 clade of marine Betaproteobacteria.</title>
        <authorList>
            <person name="Huggett M.J."/>
            <person name="Hayakawa D.H."/>
            <person name="Rappe M.S."/>
        </authorList>
    </citation>
    <scope>NUCLEOTIDE SEQUENCE [LARGE SCALE GENOMIC DNA]</scope>
    <source>
        <strain evidence="8">KB13</strain>
    </source>
</reference>
<feature type="transmembrane region" description="Helical" evidence="6">
    <location>
        <begin position="145"/>
        <end position="168"/>
    </location>
</feature>
<evidence type="ECO:0000256" key="4">
    <source>
        <dbReference type="ARBA" id="ARBA00022989"/>
    </source>
</evidence>
<evidence type="ECO:0000256" key="2">
    <source>
        <dbReference type="ARBA" id="ARBA00022475"/>
    </source>
</evidence>
<dbReference type="InterPro" id="IPR051449">
    <property type="entry name" value="ABC-2_transporter_component"/>
</dbReference>
<dbReference type="AlphaFoldDB" id="B6BWP9"/>
<comment type="subcellular location">
    <subcellularLocation>
        <location evidence="1">Cell membrane</location>
        <topology evidence="1">Multi-pass membrane protein</topology>
    </subcellularLocation>
</comment>
<dbReference type="PANTHER" id="PTHR30294:SF29">
    <property type="entry name" value="MULTIDRUG ABC TRANSPORTER PERMEASE YBHS-RELATED"/>
    <property type="match status" value="1"/>
</dbReference>
<proteinExistence type="predicted"/>
<feature type="transmembrane region" description="Helical" evidence="6">
    <location>
        <begin position="225"/>
        <end position="243"/>
    </location>
</feature>
<feature type="transmembrane region" description="Helical" evidence="6">
    <location>
        <begin position="12"/>
        <end position="37"/>
    </location>
</feature>
<keyword evidence="8" id="KW-1185">Reference proteome</keyword>
<keyword evidence="2" id="KW-1003">Cell membrane</keyword>
<evidence type="ECO:0000256" key="3">
    <source>
        <dbReference type="ARBA" id="ARBA00022692"/>
    </source>
</evidence>
<dbReference type="HOGENOM" id="CLU_081003_1_0_4"/>
<accession>B6BWP9</accession>
<feature type="transmembrane region" description="Helical" evidence="6">
    <location>
        <begin position="57"/>
        <end position="82"/>
    </location>
</feature>
<evidence type="ECO:0000313" key="8">
    <source>
        <dbReference type="Proteomes" id="UP000004188"/>
    </source>
</evidence>
<dbReference type="PANTHER" id="PTHR30294">
    <property type="entry name" value="MEMBRANE COMPONENT OF ABC TRANSPORTER YHHJ-RELATED"/>
    <property type="match status" value="1"/>
</dbReference>
<dbReference type="Pfam" id="PF12679">
    <property type="entry name" value="ABC2_membrane_2"/>
    <property type="match status" value="1"/>
</dbReference>
<feature type="transmembrane region" description="Helical" evidence="6">
    <location>
        <begin position="175"/>
        <end position="196"/>
    </location>
</feature>
<dbReference type="STRING" id="314607.KB13_1259"/>
<keyword evidence="5 6" id="KW-0472">Membrane</keyword>
<keyword evidence="4 6" id="KW-1133">Transmembrane helix</keyword>
<evidence type="ECO:0000256" key="6">
    <source>
        <dbReference type="SAM" id="Phobius"/>
    </source>
</evidence>
<sequence>MKMIINIASKEIKSFFVTPMGWIILALITAAFGTYYLEGVNSYFEVMSGAIRPAERVGVTIYVGQTVYGAAFFLMLFAVPLMSMRLISEERRQQTLPFLFTAPVSIVEIVLGKFFGLFAFLALMVVYIFLMLSTLNIWADIDFGYLFSNTFGLLLLVGSFAAIGIYFSSLTSQPIIAAILSFIFAFLLLGLESYFASQPNHWFHHVSLLKHFQTFSRGVISSKDIIYFLLFISTFIVLTIRRLDADRLRG</sequence>
<feature type="transmembrane region" description="Helical" evidence="6">
    <location>
        <begin position="114"/>
        <end position="139"/>
    </location>
</feature>
<protein>
    <submittedName>
        <fullName evidence="7">ABC transporter, permease protein</fullName>
    </submittedName>
</protein>
<organism evidence="7 8">
    <name type="scientific">beta proteobacterium KB13</name>
    <dbReference type="NCBI Taxonomy" id="314607"/>
    <lineage>
        <taxon>Bacteria</taxon>
        <taxon>Pseudomonadati</taxon>
        <taxon>Pseudomonadota</taxon>
        <taxon>Betaproteobacteria</taxon>
        <taxon>Nitrosomonadales</taxon>
        <taxon>OM43 clade</taxon>
    </lineage>
</organism>
<dbReference type="EMBL" id="DS995299">
    <property type="protein sequence ID" value="EDZ65126.1"/>
    <property type="molecule type" value="Genomic_DNA"/>
</dbReference>
<evidence type="ECO:0000313" key="7">
    <source>
        <dbReference type="EMBL" id="EDZ65126.1"/>
    </source>
</evidence>